<protein>
    <submittedName>
        <fullName evidence="7">Tetraspanin</fullName>
    </submittedName>
</protein>
<comment type="caution">
    <text evidence="7">The sequence shown here is derived from an EMBL/GenBank/DDBJ whole genome shotgun (WGS) entry which is preliminary data.</text>
</comment>
<feature type="compositionally biased region" description="Basic residues" evidence="5">
    <location>
        <begin position="223"/>
        <end position="232"/>
    </location>
</feature>
<proteinExistence type="predicted"/>
<feature type="transmembrane region" description="Helical" evidence="6">
    <location>
        <begin position="766"/>
        <end position="789"/>
    </location>
</feature>
<gene>
    <name evidence="7" type="ORF">ElyMa_000849100</name>
</gene>
<keyword evidence="8" id="KW-1185">Reference proteome</keyword>
<evidence type="ECO:0000256" key="4">
    <source>
        <dbReference type="ARBA" id="ARBA00023136"/>
    </source>
</evidence>
<dbReference type="PANTHER" id="PTHR19282">
    <property type="entry name" value="TETRASPANIN"/>
    <property type="match status" value="1"/>
</dbReference>
<dbReference type="Gene3D" id="1.10.1450.10">
    <property type="entry name" value="Tetraspanin"/>
    <property type="match status" value="1"/>
</dbReference>
<keyword evidence="4 6" id="KW-0472">Membrane</keyword>
<comment type="subcellular location">
    <subcellularLocation>
        <location evidence="1">Membrane</location>
        <topology evidence="1">Multi-pass membrane protein</topology>
    </subcellularLocation>
</comment>
<feature type="compositionally biased region" description="Polar residues" evidence="5">
    <location>
        <begin position="285"/>
        <end position="296"/>
    </location>
</feature>
<feature type="region of interest" description="Disordered" evidence="5">
    <location>
        <begin position="182"/>
        <end position="315"/>
    </location>
</feature>
<dbReference type="InterPro" id="IPR008952">
    <property type="entry name" value="Tetraspanin_EC2_sf"/>
</dbReference>
<dbReference type="InterPro" id="IPR018499">
    <property type="entry name" value="Tetraspanin/Peripherin"/>
</dbReference>
<dbReference type="PANTHER" id="PTHR19282:SF477">
    <property type="entry name" value="TETRASPANIN"/>
    <property type="match status" value="1"/>
</dbReference>
<evidence type="ECO:0000256" key="3">
    <source>
        <dbReference type="ARBA" id="ARBA00022989"/>
    </source>
</evidence>
<accession>A0AAV4H0I7</accession>
<feature type="compositionally biased region" description="Basic and acidic residues" evidence="5">
    <location>
        <begin position="795"/>
        <end position="804"/>
    </location>
</feature>
<feature type="transmembrane region" description="Helical" evidence="6">
    <location>
        <begin position="618"/>
        <end position="638"/>
    </location>
</feature>
<dbReference type="AlphaFoldDB" id="A0AAV4H0I7"/>
<dbReference type="SUPFAM" id="SSF48652">
    <property type="entry name" value="Tetraspanin"/>
    <property type="match status" value="1"/>
</dbReference>
<feature type="compositionally biased region" description="Basic and acidic residues" evidence="5">
    <location>
        <begin position="233"/>
        <end position="266"/>
    </location>
</feature>
<evidence type="ECO:0000256" key="5">
    <source>
        <dbReference type="SAM" id="MobiDB-lite"/>
    </source>
</evidence>
<feature type="compositionally biased region" description="Polar residues" evidence="5">
    <location>
        <begin position="134"/>
        <end position="144"/>
    </location>
</feature>
<name>A0AAV4H0I7_9GAST</name>
<evidence type="ECO:0000256" key="1">
    <source>
        <dbReference type="ARBA" id="ARBA00004141"/>
    </source>
</evidence>
<dbReference type="Proteomes" id="UP000762676">
    <property type="component" value="Unassembled WGS sequence"/>
</dbReference>
<evidence type="ECO:0000313" key="8">
    <source>
        <dbReference type="Proteomes" id="UP000762676"/>
    </source>
</evidence>
<evidence type="ECO:0000256" key="2">
    <source>
        <dbReference type="ARBA" id="ARBA00022692"/>
    </source>
</evidence>
<sequence length="818" mass="92081">MADNISEINPNDDSNKEEHLVALTSDVNEIFAECADRQPLKLNESESGQFDNFINGSNVTTPPPQDHGNGKPHASSICRGSDQKTKADEIVTEPSDADHNEISALSGADGAGTQQLHADLNSIIYELQRIANDTPETNTTNDGFQETAKYLQPDSSFRAPEKDPADFLSSVMEDLSVMAENIEHDIDEATNKTDTNLSLSQEANKKRSDPTSNEDDTKTATAARKRYASTKSRKVENKEEDKSEDRGSTGESASLKDEKSHKDSKSKQSKLMQFLTGKRNKSKSETPQLKKTNSADFISGKQEADDPLRPLSMHKNSDYHKDIAQANPTFITNQCSNVDNIMLHKYKDTTTIEMNQRDPETSNECGSKVKGTRNRAFVESPHVAEVHMDKVGKSAAVGATSNTEEDDDEEANEVVLDMERLLSKLDLSDKIKRQIRQASQLSFQLQHKSTENQEQRDIMKRWRSLDTPTYHRTTSQPSPNTPNPLRTLRPWKIPMAIKMMKNLRKQQSSIEEDRLSLEFFVPGKKTTIRLHRWTFFNFLLKYSIFFFTFIFWIGSLSCISYGTWMLTHKSNIIDNVTDVFLDPYVLLCVVGAVVFIVAFIGCLGALRENIYLLKIFHTSLTFVVVLEVFVGTLVFLFYTMPEFRTAVKVGPEEVLKSAVKRYFDDEIMRDWIDTVQKEFGCCGVSMSNKGYLDWQENQYFNCSDSNPSMHRCSVPLSCCIFEEGDYINYMCGAGIMKEEPDHISHIINTKGCMKSFGEWLAKNDSVIGFAGLGLIGLQILGVISGRYFIKHLREGDPSGRKQSDRIQIGPAEETPAEA</sequence>
<dbReference type="PRINTS" id="PR00259">
    <property type="entry name" value="TMFOUR"/>
</dbReference>
<dbReference type="Pfam" id="PF00335">
    <property type="entry name" value="Tetraspanin"/>
    <property type="match status" value="1"/>
</dbReference>
<evidence type="ECO:0000256" key="6">
    <source>
        <dbReference type="SAM" id="Phobius"/>
    </source>
</evidence>
<feature type="transmembrane region" description="Helical" evidence="6">
    <location>
        <begin position="584"/>
        <end position="606"/>
    </location>
</feature>
<evidence type="ECO:0000313" key="7">
    <source>
        <dbReference type="EMBL" id="GFR91658.1"/>
    </source>
</evidence>
<feature type="region of interest" description="Disordered" evidence="5">
    <location>
        <begin position="795"/>
        <end position="818"/>
    </location>
</feature>
<dbReference type="GO" id="GO:0005886">
    <property type="term" value="C:plasma membrane"/>
    <property type="evidence" value="ECO:0007669"/>
    <property type="project" value="TreeGrafter"/>
</dbReference>
<organism evidence="7 8">
    <name type="scientific">Elysia marginata</name>
    <dbReference type="NCBI Taxonomy" id="1093978"/>
    <lineage>
        <taxon>Eukaryota</taxon>
        <taxon>Metazoa</taxon>
        <taxon>Spiralia</taxon>
        <taxon>Lophotrochozoa</taxon>
        <taxon>Mollusca</taxon>
        <taxon>Gastropoda</taxon>
        <taxon>Heterobranchia</taxon>
        <taxon>Euthyneura</taxon>
        <taxon>Panpulmonata</taxon>
        <taxon>Sacoglossa</taxon>
        <taxon>Placobranchoidea</taxon>
        <taxon>Plakobranchidae</taxon>
        <taxon>Elysia</taxon>
    </lineage>
</organism>
<keyword evidence="3 6" id="KW-1133">Transmembrane helix</keyword>
<reference evidence="7 8" key="1">
    <citation type="journal article" date="2021" name="Elife">
        <title>Chloroplast acquisition without the gene transfer in kleptoplastic sea slugs, Plakobranchus ocellatus.</title>
        <authorList>
            <person name="Maeda T."/>
            <person name="Takahashi S."/>
            <person name="Yoshida T."/>
            <person name="Shimamura S."/>
            <person name="Takaki Y."/>
            <person name="Nagai Y."/>
            <person name="Toyoda A."/>
            <person name="Suzuki Y."/>
            <person name="Arimoto A."/>
            <person name="Ishii H."/>
            <person name="Satoh N."/>
            <person name="Nishiyama T."/>
            <person name="Hasebe M."/>
            <person name="Maruyama T."/>
            <person name="Minagawa J."/>
            <person name="Obokata J."/>
            <person name="Shigenobu S."/>
        </authorList>
    </citation>
    <scope>NUCLEOTIDE SEQUENCE [LARGE SCALE GENOMIC DNA]</scope>
</reference>
<feature type="region of interest" description="Disordered" evidence="5">
    <location>
        <begin position="134"/>
        <end position="165"/>
    </location>
</feature>
<feature type="compositionally biased region" description="Basic and acidic residues" evidence="5">
    <location>
        <begin position="182"/>
        <end position="191"/>
    </location>
</feature>
<keyword evidence="2 6" id="KW-0812">Transmembrane</keyword>
<feature type="compositionally biased region" description="Polar residues" evidence="5">
    <location>
        <begin position="192"/>
        <end position="202"/>
    </location>
</feature>
<feature type="region of interest" description="Disordered" evidence="5">
    <location>
        <begin position="42"/>
        <end position="87"/>
    </location>
</feature>
<feature type="transmembrane region" description="Helical" evidence="6">
    <location>
        <begin position="539"/>
        <end position="564"/>
    </location>
</feature>
<dbReference type="EMBL" id="BMAT01001742">
    <property type="protein sequence ID" value="GFR91658.1"/>
    <property type="molecule type" value="Genomic_DNA"/>
</dbReference>
<feature type="compositionally biased region" description="Polar residues" evidence="5">
    <location>
        <begin position="45"/>
        <end position="60"/>
    </location>
</feature>